<feature type="non-terminal residue" evidence="11">
    <location>
        <position position="153"/>
    </location>
</feature>
<name>A0A851X4D0_CORMO</name>
<evidence type="ECO:0000259" key="10">
    <source>
        <dbReference type="SMART" id="SM01192"/>
    </source>
</evidence>
<dbReference type="AlphaFoldDB" id="A0A851X4D0"/>
<gene>
    <name evidence="11" type="primary">Eno3</name>
    <name evidence="11" type="ORF">CORMON_R13542</name>
</gene>
<comment type="caution">
    <text evidence="11">The sequence shown here is derived from an EMBL/GenBank/DDBJ whole genome shotgun (WGS) entry which is preliminary data.</text>
</comment>
<comment type="pathway">
    <text evidence="2">Carbohydrate degradation; glycolysis; pyruvate from D-glyceraldehyde 3-phosphate: step 4/5.</text>
</comment>
<organism evidence="11 12">
    <name type="scientific">Corvus moneduloides</name>
    <name type="common">New Caledonian crow</name>
    <dbReference type="NCBI Taxonomy" id="1196302"/>
    <lineage>
        <taxon>Eukaryota</taxon>
        <taxon>Metazoa</taxon>
        <taxon>Chordata</taxon>
        <taxon>Craniata</taxon>
        <taxon>Vertebrata</taxon>
        <taxon>Euteleostomi</taxon>
        <taxon>Archelosauria</taxon>
        <taxon>Archosauria</taxon>
        <taxon>Dinosauria</taxon>
        <taxon>Saurischia</taxon>
        <taxon>Theropoda</taxon>
        <taxon>Coelurosauria</taxon>
        <taxon>Aves</taxon>
        <taxon>Neognathae</taxon>
        <taxon>Neoaves</taxon>
        <taxon>Telluraves</taxon>
        <taxon>Australaves</taxon>
        <taxon>Passeriformes</taxon>
        <taxon>Corvoidea</taxon>
        <taxon>Corvidae</taxon>
        <taxon>Corvus</taxon>
    </lineage>
</organism>
<evidence type="ECO:0000256" key="9">
    <source>
        <dbReference type="ARBA" id="ARBA00031125"/>
    </source>
</evidence>
<accession>A0A851X4D0</accession>
<dbReference type="GO" id="GO:0000287">
    <property type="term" value="F:magnesium ion binding"/>
    <property type="evidence" value="ECO:0007669"/>
    <property type="project" value="InterPro"/>
</dbReference>
<evidence type="ECO:0000256" key="3">
    <source>
        <dbReference type="ARBA" id="ARBA00009604"/>
    </source>
</evidence>
<dbReference type="PRINTS" id="PR00148">
    <property type="entry name" value="ENOLASE"/>
</dbReference>
<reference evidence="11" key="1">
    <citation type="submission" date="2019-09" db="EMBL/GenBank/DDBJ databases">
        <title>Bird 10,000 Genomes (B10K) Project - Family phase.</title>
        <authorList>
            <person name="Zhang G."/>
        </authorList>
    </citation>
    <scope>NUCLEOTIDE SEQUENCE</scope>
    <source>
        <strain evidence="11">OUT-0060</strain>
        <tissue evidence="11">Blood</tissue>
    </source>
</reference>
<dbReference type="UniPathway" id="UPA00109">
    <property type="reaction ID" value="UER00187"/>
</dbReference>
<dbReference type="EMBL" id="WBNF01000579">
    <property type="protein sequence ID" value="NXD60215.1"/>
    <property type="molecule type" value="Genomic_DNA"/>
</dbReference>
<sequence length="153" mass="16775">MDTAASELCHEGKYDLDFKSPPGSQVTGPYWCTLVHPGGCFPTMVSVEDPFDQDDRDGWKQFLTQADIQVVDNDLTATNPKLIARAAKLQARSCLLLKVNQIRLVTKSIRARLAQSYSWGVMVSHRSGETEDTFISDLVVGLCAGQVSPSIPC</sequence>
<evidence type="ECO:0000313" key="12">
    <source>
        <dbReference type="Proteomes" id="UP000603793"/>
    </source>
</evidence>
<comment type="subcellular location">
    <subcellularLocation>
        <location evidence="1">Cytoplasm</location>
    </subcellularLocation>
</comment>
<dbReference type="SUPFAM" id="SSF51604">
    <property type="entry name" value="Enolase C-terminal domain-like"/>
    <property type="match status" value="1"/>
</dbReference>
<protein>
    <recommendedName>
        <fullName evidence="4">phosphopyruvate hydratase</fullName>
        <ecNumber evidence="4">4.2.1.11</ecNumber>
    </recommendedName>
    <alternativeName>
        <fullName evidence="9">2-phospho-D-glycerate hydro-lyase</fullName>
    </alternativeName>
</protein>
<dbReference type="Gene3D" id="3.20.20.120">
    <property type="entry name" value="Enolase-like C-terminal domain"/>
    <property type="match status" value="1"/>
</dbReference>
<evidence type="ECO:0000313" key="11">
    <source>
        <dbReference type="EMBL" id="NXD60215.1"/>
    </source>
</evidence>
<dbReference type="GO" id="GO:0000015">
    <property type="term" value="C:phosphopyruvate hydratase complex"/>
    <property type="evidence" value="ECO:0007669"/>
    <property type="project" value="InterPro"/>
</dbReference>
<keyword evidence="8" id="KW-0456">Lyase</keyword>
<evidence type="ECO:0000256" key="1">
    <source>
        <dbReference type="ARBA" id="ARBA00004496"/>
    </source>
</evidence>
<evidence type="ECO:0000256" key="7">
    <source>
        <dbReference type="ARBA" id="ARBA00023152"/>
    </source>
</evidence>
<dbReference type="InterPro" id="IPR020810">
    <property type="entry name" value="Enolase_C"/>
</dbReference>
<dbReference type="InterPro" id="IPR036849">
    <property type="entry name" value="Enolase-like_C_sf"/>
</dbReference>
<dbReference type="GO" id="GO:0006096">
    <property type="term" value="P:glycolytic process"/>
    <property type="evidence" value="ECO:0007669"/>
    <property type="project" value="UniProtKB-UniPathway"/>
</dbReference>
<evidence type="ECO:0000256" key="6">
    <source>
        <dbReference type="ARBA" id="ARBA00022723"/>
    </source>
</evidence>
<comment type="similarity">
    <text evidence="3">Belongs to the enolase family.</text>
</comment>
<evidence type="ECO:0000256" key="8">
    <source>
        <dbReference type="ARBA" id="ARBA00023239"/>
    </source>
</evidence>
<keyword evidence="6" id="KW-0479">Metal-binding</keyword>
<feature type="domain" description="Enolase C-terminal TIM barrel" evidence="10">
    <location>
        <begin position="1"/>
        <end position="153"/>
    </location>
</feature>
<evidence type="ECO:0000256" key="2">
    <source>
        <dbReference type="ARBA" id="ARBA00005031"/>
    </source>
</evidence>
<dbReference type="SMART" id="SM01192">
    <property type="entry name" value="Enolase_C"/>
    <property type="match status" value="1"/>
</dbReference>
<dbReference type="EC" id="4.2.1.11" evidence="4"/>
<keyword evidence="7" id="KW-0324">Glycolysis</keyword>
<evidence type="ECO:0000256" key="4">
    <source>
        <dbReference type="ARBA" id="ARBA00012058"/>
    </source>
</evidence>
<dbReference type="PANTHER" id="PTHR11902:SF5">
    <property type="entry name" value="BETA-ENOLASE"/>
    <property type="match status" value="1"/>
</dbReference>
<feature type="non-terminal residue" evidence="11">
    <location>
        <position position="1"/>
    </location>
</feature>
<proteinExistence type="inferred from homology"/>
<dbReference type="InterPro" id="IPR000941">
    <property type="entry name" value="Enolase"/>
</dbReference>
<dbReference type="Proteomes" id="UP000603793">
    <property type="component" value="Unassembled WGS sequence"/>
</dbReference>
<dbReference type="GO" id="GO:0004634">
    <property type="term" value="F:phosphopyruvate hydratase activity"/>
    <property type="evidence" value="ECO:0007669"/>
    <property type="project" value="UniProtKB-EC"/>
</dbReference>
<keyword evidence="5" id="KW-0963">Cytoplasm</keyword>
<evidence type="ECO:0000256" key="5">
    <source>
        <dbReference type="ARBA" id="ARBA00022490"/>
    </source>
</evidence>
<dbReference type="Pfam" id="PF00113">
    <property type="entry name" value="Enolase_C"/>
    <property type="match status" value="1"/>
</dbReference>
<dbReference type="PANTHER" id="PTHR11902">
    <property type="entry name" value="ENOLASE"/>
    <property type="match status" value="1"/>
</dbReference>